<accession>A0A7C5TG88</accession>
<sequence length="228" mass="26300">MDSKEISRRFYTDVSVVLYTLSQKGFLKAKQIYKTIHRYFDVGESYIVFYGYPKPKLTLPLSTYFLEPPYNRGKIFVVGAKLVQNPVVLFLNLDSNCLEEDEIIDSVENVINGKSQLYFTSPSIDNEFLEAYKNLVYRILEKVGLGDILYPSYNIVVGRRKFFLSTDYTPWSIEPLIAVDIPRKFIRVKNDGCIDSIPKEFTGFGNILMDILAKKLISKLDLKEIKQS</sequence>
<comment type="caution">
    <text evidence="1">The sequence shown here is derived from an EMBL/GenBank/DDBJ whole genome shotgun (WGS) entry which is preliminary data.</text>
</comment>
<gene>
    <name evidence="1" type="ORF">ENM84_04250</name>
</gene>
<proteinExistence type="predicted"/>
<protein>
    <submittedName>
        <fullName evidence="1">Uncharacterized protein</fullName>
    </submittedName>
</protein>
<organism evidence="1">
    <name type="scientific">Ignisphaera aggregans</name>
    <dbReference type="NCBI Taxonomy" id="334771"/>
    <lineage>
        <taxon>Archaea</taxon>
        <taxon>Thermoproteota</taxon>
        <taxon>Thermoprotei</taxon>
        <taxon>Desulfurococcales</taxon>
        <taxon>Desulfurococcaceae</taxon>
        <taxon>Ignisphaera</taxon>
    </lineage>
</organism>
<dbReference type="AlphaFoldDB" id="A0A7C5TG88"/>
<evidence type="ECO:0000313" key="1">
    <source>
        <dbReference type="EMBL" id="HHP81858.1"/>
    </source>
</evidence>
<dbReference type="EMBL" id="DRZI01000183">
    <property type="protein sequence ID" value="HHP81858.1"/>
    <property type="molecule type" value="Genomic_DNA"/>
</dbReference>
<reference evidence="1" key="1">
    <citation type="journal article" date="2020" name="mSystems">
        <title>Genome- and Community-Level Interaction Insights into Carbon Utilization and Element Cycling Functions of Hydrothermarchaeota in Hydrothermal Sediment.</title>
        <authorList>
            <person name="Zhou Z."/>
            <person name="Liu Y."/>
            <person name="Xu W."/>
            <person name="Pan J."/>
            <person name="Luo Z.H."/>
            <person name="Li M."/>
        </authorList>
    </citation>
    <scope>NUCLEOTIDE SEQUENCE [LARGE SCALE GENOMIC DNA]</scope>
    <source>
        <strain evidence="1">SpSt-1121</strain>
    </source>
</reference>
<name>A0A7C5TG88_9CREN</name>